<comment type="catalytic activity">
    <reaction evidence="1">
        <text>a uridine in RNA = a pseudouridine in RNA</text>
        <dbReference type="Rhea" id="RHEA:48348"/>
        <dbReference type="Rhea" id="RHEA-COMP:12068"/>
        <dbReference type="Rhea" id="RHEA-COMP:12069"/>
        <dbReference type="ChEBI" id="CHEBI:65314"/>
        <dbReference type="ChEBI" id="CHEBI:65315"/>
    </reaction>
</comment>
<dbReference type="GO" id="GO:0000455">
    <property type="term" value="P:enzyme-directed rRNA pseudouridine synthesis"/>
    <property type="evidence" value="ECO:0007669"/>
    <property type="project" value="TreeGrafter"/>
</dbReference>
<evidence type="ECO:0000259" key="3">
    <source>
        <dbReference type="Pfam" id="PF00849"/>
    </source>
</evidence>
<dbReference type="InterPro" id="IPR006145">
    <property type="entry name" value="PsdUridine_synth_RsuA/RluA"/>
</dbReference>
<dbReference type="OrthoDB" id="418349at2759"/>
<sequence length="344" mass="37323">MTRLPLAHLPLFSPHAGAASPARALLPPARRLAWTPATMSAPDLARASGEYPSPVSPPYPAASKDVELRRAMTASACSATFASADVLFEDEWLAVVNKPAGVYCESLLPALPCSAASDDPATKHNLHLANRLDRDTSGLMVITKCNKVAGKLVKAFTDHKVKKTYLALCIGYPPTWDKIKICSGHGRSKHGAWRVYAMSDVGRSLPGGSVVRDMSTRFEVLGVNGKGQFREPYSFGTDGIELITVQEKAADHNSNDDVQNSTILVRAYPQSGRTHQIRLHCQYVGFPIRGDVKYGGVIEWNGEECDGHALHAESLEFVHPITGLPVTFRSPLPSWAKDLISTLE</sequence>
<dbReference type="PROSITE" id="PS01129">
    <property type="entry name" value="PSI_RLU"/>
    <property type="match status" value="1"/>
</dbReference>
<evidence type="ECO:0000313" key="5">
    <source>
        <dbReference type="Proteomes" id="UP000324897"/>
    </source>
</evidence>
<gene>
    <name evidence="4" type="ORF">EJB05_01082</name>
</gene>
<dbReference type="Gramene" id="TVU49748">
    <property type="protein sequence ID" value="TVU49748"/>
    <property type="gene ID" value="EJB05_01082"/>
</dbReference>
<accession>A0A5J9WNJ1</accession>
<evidence type="ECO:0000256" key="1">
    <source>
        <dbReference type="ARBA" id="ARBA00000073"/>
    </source>
</evidence>
<evidence type="ECO:0000313" key="4">
    <source>
        <dbReference type="EMBL" id="TVU49748.1"/>
    </source>
</evidence>
<protein>
    <recommendedName>
        <fullName evidence="3">Pseudouridine synthase RsuA/RluA-like domain-containing protein</fullName>
    </recommendedName>
</protein>
<dbReference type="InterPro" id="IPR020103">
    <property type="entry name" value="PsdUridine_synth_cat_dom_sf"/>
</dbReference>
<dbReference type="GO" id="GO:0009982">
    <property type="term" value="F:pseudouridine synthase activity"/>
    <property type="evidence" value="ECO:0007669"/>
    <property type="project" value="InterPro"/>
</dbReference>
<proteinExistence type="predicted"/>
<dbReference type="Gene3D" id="3.30.2350.10">
    <property type="entry name" value="Pseudouridine synthase"/>
    <property type="match status" value="1"/>
</dbReference>
<feature type="domain" description="Pseudouridine synthase RsuA/RluA-like" evidence="3">
    <location>
        <begin position="94"/>
        <end position="282"/>
    </location>
</feature>
<dbReference type="InterPro" id="IPR050188">
    <property type="entry name" value="RluA_PseudoU_synthase"/>
</dbReference>
<feature type="non-terminal residue" evidence="4">
    <location>
        <position position="1"/>
    </location>
</feature>
<reference evidence="4 5" key="1">
    <citation type="journal article" date="2019" name="Sci. Rep.">
        <title>A high-quality genome of Eragrostis curvula grass provides insights into Poaceae evolution and supports new strategies to enhance forage quality.</title>
        <authorList>
            <person name="Carballo J."/>
            <person name="Santos B.A.C.M."/>
            <person name="Zappacosta D."/>
            <person name="Garbus I."/>
            <person name="Selva J.P."/>
            <person name="Gallo C.A."/>
            <person name="Diaz A."/>
            <person name="Albertini E."/>
            <person name="Caccamo M."/>
            <person name="Echenique V."/>
        </authorList>
    </citation>
    <scope>NUCLEOTIDE SEQUENCE [LARGE SCALE GENOMIC DNA]</scope>
    <source>
        <strain evidence="5">cv. Victoria</strain>
        <tissue evidence="4">Leaf</tissue>
    </source>
</reference>
<comment type="caution">
    <text evidence="4">The sequence shown here is derived from an EMBL/GenBank/DDBJ whole genome shotgun (WGS) entry which is preliminary data.</text>
</comment>
<dbReference type="GO" id="GO:0003723">
    <property type="term" value="F:RNA binding"/>
    <property type="evidence" value="ECO:0007669"/>
    <property type="project" value="UniProtKB-KW"/>
</dbReference>
<dbReference type="CDD" id="cd02869">
    <property type="entry name" value="PseudoU_synth_RluA_like"/>
    <property type="match status" value="1"/>
</dbReference>
<dbReference type="PANTHER" id="PTHR21600">
    <property type="entry name" value="MITOCHONDRIAL RNA PSEUDOURIDINE SYNTHASE"/>
    <property type="match status" value="1"/>
</dbReference>
<evidence type="ECO:0000256" key="2">
    <source>
        <dbReference type="ARBA" id="ARBA00022884"/>
    </source>
</evidence>
<organism evidence="4 5">
    <name type="scientific">Eragrostis curvula</name>
    <name type="common">weeping love grass</name>
    <dbReference type="NCBI Taxonomy" id="38414"/>
    <lineage>
        <taxon>Eukaryota</taxon>
        <taxon>Viridiplantae</taxon>
        <taxon>Streptophyta</taxon>
        <taxon>Embryophyta</taxon>
        <taxon>Tracheophyta</taxon>
        <taxon>Spermatophyta</taxon>
        <taxon>Magnoliopsida</taxon>
        <taxon>Liliopsida</taxon>
        <taxon>Poales</taxon>
        <taxon>Poaceae</taxon>
        <taxon>PACMAD clade</taxon>
        <taxon>Chloridoideae</taxon>
        <taxon>Eragrostideae</taxon>
        <taxon>Eragrostidinae</taxon>
        <taxon>Eragrostis</taxon>
    </lineage>
</organism>
<dbReference type="Pfam" id="PF00849">
    <property type="entry name" value="PseudoU_synth_2"/>
    <property type="match status" value="1"/>
</dbReference>
<dbReference type="Proteomes" id="UP000324897">
    <property type="component" value="Chromosome 6"/>
</dbReference>
<dbReference type="PANTHER" id="PTHR21600:SF47">
    <property type="entry name" value="RNA PSEUDOURIDINE SYNTHASE 1"/>
    <property type="match status" value="1"/>
</dbReference>
<keyword evidence="2" id="KW-0694">RNA-binding</keyword>
<keyword evidence="5" id="KW-1185">Reference proteome</keyword>
<dbReference type="InterPro" id="IPR006224">
    <property type="entry name" value="PsdUridine_synth_RluA-like_CS"/>
</dbReference>
<dbReference type="AlphaFoldDB" id="A0A5J9WNJ1"/>
<dbReference type="SUPFAM" id="SSF55120">
    <property type="entry name" value="Pseudouridine synthase"/>
    <property type="match status" value="1"/>
</dbReference>
<dbReference type="EMBL" id="RWGY01000002">
    <property type="protein sequence ID" value="TVU49748.1"/>
    <property type="molecule type" value="Genomic_DNA"/>
</dbReference>
<name>A0A5J9WNJ1_9POAL</name>